<evidence type="ECO:0000313" key="9">
    <source>
        <dbReference type="EMBL" id="MDQ7909013.1"/>
    </source>
</evidence>
<dbReference type="SMART" id="SM00382">
    <property type="entry name" value="AAA"/>
    <property type="match status" value="2"/>
</dbReference>
<comment type="similarity">
    <text evidence="2">Belongs to the ABC transporter superfamily.</text>
</comment>
<dbReference type="SUPFAM" id="SSF52540">
    <property type="entry name" value="P-loop containing nucleoside triphosphate hydrolases"/>
    <property type="match status" value="2"/>
</dbReference>
<dbReference type="PROSITE" id="PS00211">
    <property type="entry name" value="ABC_TRANSPORTER_1"/>
    <property type="match status" value="1"/>
</dbReference>
<dbReference type="NCBIfam" id="NF008453">
    <property type="entry name" value="PRK11308.1"/>
    <property type="match status" value="2"/>
</dbReference>
<evidence type="ECO:0000256" key="2">
    <source>
        <dbReference type="ARBA" id="ARBA00005417"/>
    </source>
</evidence>
<keyword evidence="4" id="KW-1003">Cell membrane</keyword>
<evidence type="ECO:0000256" key="6">
    <source>
        <dbReference type="ARBA" id="ARBA00022840"/>
    </source>
</evidence>
<dbReference type="GO" id="GO:0005524">
    <property type="term" value="F:ATP binding"/>
    <property type="evidence" value="ECO:0007669"/>
    <property type="project" value="UniProtKB-KW"/>
</dbReference>
<dbReference type="InterPro" id="IPR050388">
    <property type="entry name" value="ABC_Ni/Peptide_Import"/>
</dbReference>
<comment type="caution">
    <text evidence="9">The sequence shown here is derived from an EMBL/GenBank/DDBJ whole genome shotgun (WGS) entry which is preliminary data.</text>
</comment>
<sequence>MTGLTVDGLRVVAGTSGRMIVDDVDLSLAPGESIAIVGESGSGKSMTAKALIGLLPRGIRAEGDANFAEVDLMALDENAWQRVRGSRIGLIMQNPFTMLNPVFRVHRTIEDSLRPEDRSRMTRAQRRQDVVWRLAEVGITDASVADRYPFQLSGGMRQRVAIAAALAREPELLIADEPSTALDVTTQRDILALIKKLQVARGMSLILITHDLRIAFSMCDRAYVMYAGVMVETATSSELEHEPLHPYTQGLLLSEPPADRRIAELVAIPGSVPPADQVATACPFSTRCAWAKAECLVGRPALSEVEPGRLSRCIRIDEIRGELREVRSAAEAEAVETSATEPATALVVVTDAHKEFRSGQRTVTALGSVSIRLGEGEGVGLVGESGSGKTTLGRAIAGLETLTGGTIEIDGIDASDWSKLSARDRKKLRGTVQMIFQDAYSSLNPTRSIGSALAEAISIRDPSARNMSQRVGELLHSVGLEPEYAQRKPAALSGGQHQRVAIARALAVHPKLLICDEPVAALDVSVQAQVLNLFSRIREEHGIGYLFITHDLSIVRQVVERVYVMHNGSVVEAGPVDDVLGTPSHPYTQKLIASVPSAEAGWLGEG</sequence>
<evidence type="ECO:0000256" key="7">
    <source>
        <dbReference type="ARBA" id="ARBA00023136"/>
    </source>
</evidence>
<dbReference type="InterPro" id="IPR013563">
    <property type="entry name" value="Oligopep_ABC_C"/>
</dbReference>
<dbReference type="Gene3D" id="3.40.50.300">
    <property type="entry name" value="P-loop containing nucleotide triphosphate hydrolases"/>
    <property type="match status" value="2"/>
</dbReference>
<gene>
    <name evidence="9" type="ORF">RB614_31265</name>
</gene>
<accession>A0ABU0ZPQ7</accession>
<keyword evidence="5" id="KW-0547">Nucleotide-binding</keyword>
<proteinExistence type="inferred from homology"/>
<evidence type="ECO:0000313" key="10">
    <source>
        <dbReference type="Proteomes" id="UP001230908"/>
    </source>
</evidence>
<keyword evidence="6 9" id="KW-0067">ATP-binding</keyword>
<dbReference type="PANTHER" id="PTHR43297:SF2">
    <property type="entry name" value="DIPEPTIDE TRANSPORT ATP-BINDING PROTEIN DPPD"/>
    <property type="match status" value="1"/>
</dbReference>
<dbReference type="Pfam" id="PF00005">
    <property type="entry name" value="ABC_tran"/>
    <property type="match status" value="2"/>
</dbReference>
<dbReference type="InterPro" id="IPR027417">
    <property type="entry name" value="P-loop_NTPase"/>
</dbReference>
<keyword evidence="10" id="KW-1185">Reference proteome</keyword>
<dbReference type="NCBIfam" id="NF007739">
    <property type="entry name" value="PRK10419.1"/>
    <property type="match status" value="2"/>
</dbReference>
<protein>
    <submittedName>
        <fullName evidence="9">ABC transporter ATP-binding protein</fullName>
    </submittedName>
</protein>
<reference evidence="9 10" key="1">
    <citation type="submission" date="2023-08" db="EMBL/GenBank/DDBJ databases">
        <title>Phytohabitans sansha sp. nov., isolated from marine sediment.</title>
        <authorList>
            <person name="Zhao Y."/>
            <person name="Yi K."/>
        </authorList>
    </citation>
    <scope>NUCLEOTIDE SEQUENCE [LARGE SCALE GENOMIC DNA]</scope>
    <source>
        <strain evidence="9 10">ZYX-F-186</strain>
    </source>
</reference>
<dbReference type="RefSeq" id="WP_308716277.1">
    <property type="nucleotide sequence ID" value="NZ_JAVHUY010000036.1"/>
</dbReference>
<keyword evidence="7" id="KW-0472">Membrane</keyword>
<evidence type="ECO:0000256" key="4">
    <source>
        <dbReference type="ARBA" id="ARBA00022475"/>
    </source>
</evidence>
<dbReference type="Proteomes" id="UP001230908">
    <property type="component" value="Unassembled WGS sequence"/>
</dbReference>
<keyword evidence="3" id="KW-0813">Transport</keyword>
<evidence type="ECO:0000256" key="1">
    <source>
        <dbReference type="ARBA" id="ARBA00004202"/>
    </source>
</evidence>
<dbReference type="InterPro" id="IPR003439">
    <property type="entry name" value="ABC_transporter-like_ATP-bd"/>
</dbReference>
<name>A0ABU0ZPQ7_9ACTN</name>
<dbReference type="InterPro" id="IPR003593">
    <property type="entry name" value="AAA+_ATPase"/>
</dbReference>
<dbReference type="PROSITE" id="PS50893">
    <property type="entry name" value="ABC_TRANSPORTER_2"/>
    <property type="match status" value="2"/>
</dbReference>
<dbReference type="PANTHER" id="PTHR43297">
    <property type="entry name" value="OLIGOPEPTIDE TRANSPORT ATP-BINDING PROTEIN APPD"/>
    <property type="match status" value="1"/>
</dbReference>
<organism evidence="9 10">
    <name type="scientific">Phytohabitans maris</name>
    <dbReference type="NCBI Taxonomy" id="3071409"/>
    <lineage>
        <taxon>Bacteria</taxon>
        <taxon>Bacillati</taxon>
        <taxon>Actinomycetota</taxon>
        <taxon>Actinomycetes</taxon>
        <taxon>Micromonosporales</taxon>
        <taxon>Micromonosporaceae</taxon>
    </lineage>
</organism>
<dbReference type="CDD" id="cd03257">
    <property type="entry name" value="ABC_NikE_OppD_transporters"/>
    <property type="match status" value="2"/>
</dbReference>
<dbReference type="EMBL" id="JAVHUY010000036">
    <property type="protein sequence ID" value="MDQ7909013.1"/>
    <property type="molecule type" value="Genomic_DNA"/>
</dbReference>
<dbReference type="Pfam" id="PF08352">
    <property type="entry name" value="oligo_HPY"/>
    <property type="match status" value="2"/>
</dbReference>
<dbReference type="NCBIfam" id="TIGR01727">
    <property type="entry name" value="oligo_HPY"/>
    <property type="match status" value="1"/>
</dbReference>
<dbReference type="InterPro" id="IPR017871">
    <property type="entry name" value="ABC_transporter-like_CS"/>
</dbReference>
<feature type="domain" description="ABC transporter" evidence="8">
    <location>
        <begin position="347"/>
        <end position="592"/>
    </location>
</feature>
<feature type="domain" description="ABC transporter" evidence="8">
    <location>
        <begin position="4"/>
        <end position="252"/>
    </location>
</feature>
<evidence type="ECO:0000256" key="5">
    <source>
        <dbReference type="ARBA" id="ARBA00022741"/>
    </source>
</evidence>
<evidence type="ECO:0000259" key="8">
    <source>
        <dbReference type="PROSITE" id="PS50893"/>
    </source>
</evidence>
<evidence type="ECO:0000256" key="3">
    <source>
        <dbReference type="ARBA" id="ARBA00022448"/>
    </source>
</evidence>
<comment type="subcellular location">
    <subcellularLocation>
        <location evidence="1">Cell membrane</location>
        <topology evidence="1">Peripheral membrane protein</topology>
    </subcellularLocation>
</comment>